<evidence type="ECO:0000259" key="1">
    <source>
        <dbReference type="PROSITE" id="PS50097"/>
    </source>
</evidence>
<comment type="caution">
    <text evidence="2">The sequence shown here is derived from an EMBL/GenBank/DDBJ whole genome shotgun (WGS) entry which is preliminary data.</text>
</comment>
<sequence>MSTEKSDALTVKSSKALTTCSDFSPSADADVWYADGSIILVAEKTAFRVHSSILAANCEFFKIMLAIPQPAPGSDTSMSTEMYEGCPVVKMQDSAVDLRHFLKSIYYFDYFRAAMKVKFPVVAAVLRLSNKYDARHLGQRAVNLLATAYPSTLLRWDDRDAQRLVPPFEGEHGAYIALAFETDIRVILPAIYLALSRRPLEDALHTLRTLAVDSSVHWDVAADFVHGREKLFQEELKHVLAFLDAAFARPGCQSGNQCTPNLTNAARTALKKAAGAEAYHQWCGANASEVGRSLTLCATCCVTVENAIRKGRKMVWEQLPGLFRLPDWETLTVRDELWSME</sequence>
<organism evidence="2 3">
    <name type="scientific">Sparassis crispa</name>
    <dbReference type="NCBI Taxonomy" id="139825"/>
    <lineage>
        <taxon>Eukaryota</taxon>
        <taxon>Fungi</taxon>
        <taxon>Dikarya</taxon>
        <taxon>Basidiomycota</taxon>
        <taxon>Agaricomycotina</taxon>
        <taxon>Agaricomycetes</taxon>
        <taxon>Polyporales</taxon>
        <taxon>Sparassidaceae</taxon>
        <taxon>Sparassis</taxon>
    </lineage>
</organism>
<dbReference type="EMBL" id="BFAD01000009">
    <property type="protein sequence ID" value="GBE86717.1"/>
    <property type="molecule type" value="Genomic_DNA"/>
</dbReference>
<dbReference type="OrthoDB" id="3893071at2759"/>
<dbReference type="Gene3D" id="3.30.710.10">
    <property type="entry name" value="Potassium Channel Kv1.1, Chain A"/>
    <property type="match status" value="1"/>
</dbReference>
<evidence type="ECO:0000313" key="2">
    <source>
        <dbReference type="EMBL" id="GBE86717.1"/>
    </source>
</evidence>
<keyword evidence="3" id="KW-1185">Reference proteome</keyword>
<accession>A0A401GWX0</accession>
<evidence type="ECO:0000313" key="3">
    <source>
        <dbReference type="Proteomes" id="UP000287166"/>
    </source>
</evidence>
<feature type="domain" description="BTB" evidence="1">
    <location>
        <begin position="36"/>
        <end position="106"/>
    </location>
</feature>
<proteinExistence type="predicted"/>
<dbReference type="CDD" id="cd18186">
    <property type="entry name" value="BTB_POZ_ZBTB_KLHL-like"/>
    <property type="match status" value="1"/>
</dbReference>
<dbReference type="AlphaFoldDB" id="A0A401GWX0"/>
<reference evidence="2 3" key="1">
    <citation type="journal article" date="2018" name="Sci. Rep.">
        <title>Genome sequence of the cauliflower mushroom Sparassis crispa (Hanabiratake) and its association with beneficial usage.</title>
        <authorList>
            <person name="Kiyama R."/>
            <person name="Furutani Y."/>
            <person name="Kawaguchi K."/>
            <person name="Nakanishi T."/>
        </authorList>
    </citation>
    <scope>NUCLEOTIDE SEQUENCE [LARGE SCALE GENOMIC DNA]</scope>
</reference>
<dbReference type="GeneID" id="38783634"/>
<protein>
    <recommendedName>
        <fullName evidence="1">BTB domain-containing protein</fullName>
    </recommendedName>
</protein>
<dbReference type="InParanoid" id="A0A401GWX0"/>
<dbReference type="PROSITE" id="PS50097">
    <property type="entry name" value="BTB"/>
    <property type="match status" value="1"/>
</dbReference>
<dbReference type="RefSeq" id="XP_027617630.1">
    <property type="nucleotide sequence ID" value="XM_027761829.1"/>
</dbReference>
<dbReference type="SUPFAM" id="SSF54695">
    <property type="entry name" value="POZ domain"/>
    <property type="match status" value="1"/>
</dbReference>
<dbReference type="InterPro" id="IPR000210">
    <property type="entry name" value="BTB/POZ_dom"/>
</dbReference>
<dbReference type="InterPro" id="IPR011333">
    <property type="entry name" value="SKP1/BTB/POZ_sf"/>
</dbReference>
<name>A0A401GWX0_9APHY</name>
<gene>
    <name evidence="2" type="ORF">SCP_0905970</name>
</gene>
<dbReference type="Proteomes" id="UP000287166">
    <property type="component" value="Unassembled WGS sequence"/>
</dbReference>